<evidence type="ECO:0000313" key="2">
    <source>
        <dbReference type="Proteomes" id="UP000093366"/>
    </source>
</evidence>
<evidence type="ECO:0000313" key="1">
    <source>
        <dbReference type="EMBL" id="OCQ23856.1"/>
    </source>
</evidence>
<comment type="caution">
    <text evidence="1">The sequence shown here is derived from an EMBL/GenBank/DDBJ whole genome shotgun (WGS) entry which is preliminary data.</text>
</comment>
<dbReference type="OrthoDB" id="8480087at2"/>
<reference evidence="2" key="1">
    <citation type="submission" date="2016-07" db="EMBL/GenBank/DDBJ databases">
        <authorList>
            <person name="Florea S."/>
            <person name="Webb J.S."/>
            <person name="Jaromczyk J."/>
            <person name="Schardl C.L."/>
        </authorList>
    </citation>
    <scope>NUCLEOTIDE SEQUENCE [LARGE SCALE GENOMIC DNA]</scope>
    <source>
        <strain evidence="2">IPB1</strain>
    </source>
</reference>
<proteinExistence type="predicted"/>
<gene>
    <name evidence="1" type="ORF">A7985_07925</name>
</gene>
<dbReference type="EMBL" id="MAUJ01000001">
    <property type="protein sequence ID" value="OCQ23856.1"/>
    <property type="molecule type" value="Genomic_DNA"/>
</dbReference>
<dbReference type="RefSeq" id="WP_065789865.1">
    <property type="nucleotide sequence ID" value="NZ_MAUJ01000001.1"/>
</dbReference>
<accession>A0A1C0TX01</accession>
<organism evidence="1 2">
    <name type="scientific">Pseudoalteromonas luteoviolacea</name>
    <dbReference type="NCBI Taxonomy" id="43657"/>
    <lineage>
        <taxon>Bacteria</taxon>
        <taxon>Pseudomonadati</taxon>
        <taxon>Pseudomonadota</taxon>
        <taxon>Gammaproteobacteria</taxon>
        <taxon>Alteromonadales</taxon>
        <taxon>Pseudoalteromonadaceae</taxon>
        <taxon>Pseudoalteromonas</taxon>
    </lineage>
</organism>
<sequence>MAVVQGEQLSILPSDELLIEAEVIGKGRLGNFKQVSEIVNPDKTLEFSFTQMDSSVGMMLSVKNPFPFMIKYHLNMIDFSVFESWPHPIPERKLTNIRIQKGTDTIACVY</sequence>
<dbReference type="AlphaFoldDB" id="A0A1C0TX01"/>
<dbReference type="Proteomes" id="UP000093366">
    <property type="component" value="Unassembled WGS sequence"/>
</dbReference>
<protein>
    <submittedName>
        <fullName evidence="1">Uncharacterized protein</fullName>
    </submittedName>
</protein>
<name>A0A1C0TX01_9GAMM</name>